<evidence type="ECO:0000313" key="5">
    <source>
        <dbReference type="Proteomes" id="UP000228758"/>
    </source>
</evidence>
<evidence type="ECO:0000313" key="4">
    <source>
        <dbReference type="EMBL" id="PJJ71713.1"/>
    </source>
</evidence>
<dbReference type="InterPro" id="IPR002491">
    <property type="entry name" value="ABC_transptr_periplasmic_BD"/>
</dbReference>
<dbReference type="Proteomes" id="UP000228758">
    <property type="component" value="Unassembled WGS sequence"/>
</dbReference>
<name>A0A2M9CIG8_9MICO</name>
<gene>
    <name evidence="4" type="ORF">CLV46_1266</name>
</gene>
<keyword evidence="2" id="KW-0732">Signal</keyword>
<dbReference type="InterPro" id="IPR022287">
    <property type="entry name" value="ABC_trnsptr_F420-0_sub-bd_pred"/>
</dbReference>
<proteinExistence type="inferred from homology"/>
<evidence type="ECO:0000256" key="1">
    <source>
        <dbReference type="ARBA" id="ARBA00008814"/>
    </source>
</evidence>
<feature type="domain" description="Fe/B12 periplasmic-binding" evidence="3">
    <location>
        <begin position="63"/>
        <end position="335"/>
    </location>
</feature>
<dbReference type="AlphaFoldDB" id="A0A2M9CIG8"/>
<feature type="chain" id="PRO_5014637635" evidence="2">
    <location>
        <begin position="36"/>
        <end position="335"/>
    </location>
</feature>
<dbReference type="EMBL" id="PGFF01000001">
    <property type="protein sequence ID" value="PJJ71713.1"/>
    <property type="molecule type" value="Genomic_DNA"/>
</dbReference>
<dbReference type="PANTHER" id="PTHR30535">
    <property type="entry name" value="VITAMIN B12-BINDING PROTEIN"/>
    <property type="match status" value="1"/>
</dbReference>
<dbReference type="RefSeq" id="WP_245866584.1">
    <property type="nucleotide sequence ID" value="NZ_PGFF01000001.1"/>
</dbReference>
<dbReference type="PROSITE" id="PS51257">
    <property type="entry name" value="PROKAR_LIPOPROTEIN"/>
    <property type="match status" value="1"/>
</dbReference>
<dbReference type="SUPFAM" id="SSF53807">
    <property type="entry name" value="Helical backbone' metal receptor"/>
    <property type="match status" value="1"/>
</dbReference>
<dbReference type="Pfam" id="PF01497">
    <property type="entry name" value="Peripla_BP_2"/>
    <property type="match status" value="1"/>
</dbReference>
<reference evidence="4 5" key="1">
    <citation type="submission" date="2017-11" db="EMBL/GenBank/DDBJ databases">
        <title>Genomic Encyclopedia of Archaeal and Bacterial Type Strains, Phase II (KMG-II): From Individual Species to Whole Genera.</title>
        <authorList>
            <person name="Goeker M."/>
        </authorList>
    </citation>
    <scope>NUCLEOTIDE SEQUENCE [LARGE SCALE GENOMIC DNA]</scope>
    <source>
        <strain evidence="4 5">DSM 27393</strain>
    </source>
</reference>
<dbReference type="PANTHER" id="PTHR30535:SF7">
    <property type="entry name" value="IRON(III) DICITRATE-BINDING PROTEIN"/>
    <property type="match status" value="1"/>
</dbReference>
<comment type="similarity">
    <text evidence="1">Belongs to the bacterial solute-binding protein 8 family.</text>
</comment>
<feature type="signal peptide" evidence="2">
    <location>
        <begin position="1"/>
        <end position="35"/>
    </location>
</feature>
<dbReference type="PROSITE" id="PS50983">
    <property type="entry name" value="FE_B12_PBP"/>
    <property type="match status" value="1"/>
</dbReference>
<sequence length="335" mass="34890">MRPSSSRPHLRLVSAVGATVAATALLAGCASGSTAQVPPSNSADAVTVDNCGTEVTFESAPERVVTIKSTSTEMLLALGLADRIVGSAFSDGPVPEEWADAAADVPVLSEQVPSNEAVLELNPDLVYAGWESNLSAEGAGDRDELESLGVHTYVAPAACKEPGYQPERLSFDDVFGEIREIGSVFRVEDAAEALVAEQQELLDAIEPSTAGLTALWYSSGTDAPYVGAGIGAPQLVLDTVGLENVAASVDDTWTTLGWESVVEADPDVIVLVDADWNTAESKISNLESNPATAQLDAVREKRYLTIDFAASEAGVRTVTAAADLADQLAALDVRG</sequence>
<evidence type="ECO:0000259" key="3">
    <source>
        <dbReference type="PROSITE" id="PS50983"/>
    </source>
</evidence>
<evidence type="ECO:0000256" key="2">
    <source>
        <dbReference type="SAM" id="SignalP"/>
    </source>
</evidence>
<dbReference type="InterPro" id="IPR050902">
    <property type="entry name" value="ABC_Transporter_SBP"/>
</dbReference>
<keyword evidence="5" id="KW-1185">Reference proteome</keyword>
<accession>A0A2M9CIG8</accession>
<protein>
    <submittedName>
        <fullName evidence="4">Iron complex transport system substrate-binding protein</fullName>
    </submittedName>
</protein>
<comment type="caution">
    <text evidence="4">The sequence shown here is derived from an EMBL/GenBank/DDBJ whole genome shotgun (WGS) entry which is preliminary data.</text>
</comment>
<organism evidence="4 5">
    <name type="scientific">Diaminobutyricimonas aerilata</name>
    <dbReference type="NCBI Taxonomy" id="1162967"/>
    <lineage>
        <taxon>Bacteria</taxon>
        <taxon>Bacillati</taxon>
        <taxon>Actinomycetota</taxon>
        <taxon>Actinomycetes</taxon>
        <taxon>Micrococcales</taxon>
        <taxon>Microbacteriaceae</taxon>
        <taxon>Diaminobutyricimonas</taxon>
    </lineage>
</organism>
<dbReference type="NCBIfam" id="TIGR03868">
    <property type="entry name" value="F420-O_ABCperi"/>
    <property type="match status" value="1"/>
</dbReference>
<dbReference type="Gene3D" id="3.40.50.1980">
    <property type="entry name" value="Nitrogenase molybdenum iron protein domain"/>
    <property type="match status" value="2"/>
</dbReference>